<protein>
    <recommendedName>
        <fullName evidence="3">Pectate lyase superfamily protein</fullName>
    </recommendedName>
</protein>
<name>A0ABS5A895_9PSEU</name>
<gene>
    <name evidence="1" type="ORF">JOF53_001321</name>
</gene>
<evidence type="ECO:0008006" key="3">
    <source>
        <dbReference type="Google" id="ProtNLM"/>
    </source>
</evidence>
<comment type="caution">
    <text evidence="1">The sequence shown here is derived from an EMBL/GenBank/DDBJ whole genome shotgun (WGS) entry which is preliminary data.</text>
</comment>
<dbReference type="InterPro" id="IPR011050">
    <property type="entry name" value="Pectin_lyase_fold/virulence"/>
</dbReference>
<dbReference type="InterPro" id="IPR012334">
    <property type="entry name" value="Pectin_lyas_fold"/>
</dbReference>
<keyword evidence="2" id="KW-1185">Reference proteome</keyword>
<dbReference type="Proteomes" id="UP001519363">
    <property type="component" value="Unassembled WGS sequence"/>
</dbReference>
<evidence type="ECO:0000313" key="1">
    <source>
        <dbReference type="EMBL" id="MBP2472449.1"/>
    </source>
</evidence>
<reference evidence="1 2" key="1">
    <citation type="submission" date="2021-03" db="EMBL/GenBank/DDBJ databases">
        <title>Sequencing the genomes of 1000 actinobacteria strains.</title>
        <authorList>
            <person name="Klenk H.-P."/>
        </authorList>
    </citation>
    <scope>NUCLEOTIDE SEQUENCE [LARGE SCALE GENOMIC DNA]</scope>
    <source>
        <strain evidence="1 2">DSM 44580</strain>
    </source>
</reference>
<sequence length="630" mass="67501">MHDTFDRPSRRTEGARVVDIGRYGADREGGGDPVANTALAQRALDDLTDNSVLLIPAGVYLLAPGPGTAAGEPVLELPRLRNLIVRGDGPASVLRVAGRTDAGPRLYGTVLGFKAGPRVPDLVYFTEFTVDHNCTENPLPVKHGGSFVLGSTISTYARVPVFGRVTVRDVIVHRSDARVSLYFPGGSATDGHVTVQDCTWSEASHRTGEALDDQSFVNATCASLTVRHNRFHGVSWARAPRTAIETHASNTLVQGNLVERFQIGVNLTGNTRHGGTTFRHLCQDNLIEASRDGILIWSHRYADGAATIGFEDLVVSGNHVTLHPGRYTSPPFDGKGLRGIGVFAVKSEPTAPSTGFRNLLIADNTIRYPLESAAPDYIRLTDLNRKAGAISFAFSDTTADDDTYENVRITGNVVHDCAFSGLFVEGGSWRGLQVDGNTFVDCAHSASGKRVPEHSNVVVWLKVRLLGDCVVTGNTAHTTTRPAGERTWTTAYLHAEHTGPDRHRFLVSANTFALEPAIRHTPRLAAYVEFAGAGTLWTLDGAVPRAGIPITTNAPGGIGSRVRVDQSEVLATRTATGWQQQGFGTRAPAGAGFAAGDVWVNTAVSEAEPVHSWVCVGGGEKPVWREVRAS</sequence>
<dbReference type="Gene3D" id="2.160.20.10">
    <property type="entry name" value="Single-stranded right-handed beta-helix, Pectin lyase-like"/>
    <property type="match status" value="1"/>
</dbReference>
<evidence type="ECO:0000313" key="2">
    <source>
        <dbReference type="Proteomes" id="UP001519363"/>
    </source>
</evidence>
<organism evidence="1 2">
    <name type="scientific">Crossiella equi</name>
    <dbReference type="NCBI Taxonomy" id="130796"/>
    <lineage>
        <taxon>Bacteria</taxon>
        <taxon>Bacillati</taxon>
        <taxon>Actinomycetota</taxon>
        <taxon>Actinomycetes</taxon>
        <taxon>Pseudonocardiales</taxon>
        <taxon>Pseudonocardiaceae</taxon>
        <taxon>Crossiella</taxon>
    </lineage>
</organism>
<dbReference type="SUPFAM" id="SSF51126">
    <property type="entry name" value="Pectin lyase-like"/>
    <property type="match status" value="1"/>
</dbReference>
<accession>A0ABS5A895</accession>
<proteinExistence type="predicted"/>
<dbReference type="EMBL" id="JAGIOO010000001">
    <property type="protein sequence ID" value="MBP2472449.1"/>
    <property type="molecule type" value="Genomic_DNA"/>
</dbReference>
<dbReference type="RefSeq" id="WP_086787816.1">
    <property type="nucleotide sequence ID" value="NZ_JAGIOO010000001.1"/>
</dbReference>